<comment type="caution">
    <text evidence="7">The sequence shown here is derived from an EMBL/GenBank/DDBJ whole genome shotgun (WGS) entry which is preliminary data.</text>
</comment>
<dbReference type="GO" id="GO:1990281">
    <property type="term" value="C:efflux pump complex"/>
    <property type="evidence" value="ECO:0007669"/>
    <property type="project" value="TreeGrafter"/>
</dbReference>
<evidence type="ECO:0000259" key="4">
    <source>
        <dbReference type="Pfam" id="PF25917"/>
    </source>
</evidence>
<dbReference type="Gene3D" id="2.40.30.170">
    <property type="match status" value="1"/>
</dbReference>
<proteinExistence type="inferred from homology"/>
<evidence type="ECO:0000259" key="5">
    <source>
        <dbReference type="Pfam" id="PF25954"/>
    </source>
</evidence>
<protein>
    <submittedName>
        <fullName evidence="7">Efflux transporter periplasmic adaptor subunit</fullName>
    </submittedName>
</protein>
<feature type="domain" description="CusB-like beta-barrel" evidence="5">
    <location>
        <begin position="204"/>
        <end position="277"/>
    </location>
</feature>
<dbReference type="Pfam" id="PF25954">
    <property type="entry name" value="Beta-barrel_RND_2"/>
    <property type="match status" value="1"/>
</dbReference>
<comment type="similarity">
    <text evidence="2">Belongs to the membrane fusion protein (MFP) (TC 8.A.1) family.</text>
</comment>
<dbReference type="Pfam" id="PF25917">
    <property type="entry name" value="BSH_RND"/>
    <property type="match status" value="1"/>
</dbReference>
<evidence type="ECO:0000256" key="3">
    <source>
        <dbReference type="ARBA" id="ARBA00022448"/>
    </source>
</evidence>
<dbReference type="PANTHER" id="PTHR30469">
    <property type="entry name" value="MULTIDRUG RESISTANCE PROTEIN MDTA"/>
    <property type="match status" value="1"/>
</dbReference>
<dbReference type="NCBIfam" id="TIGR01730">
    <property type="entry name" value="RND_mfp"/>
    <property type="match status" value="1"/>
</dbReference>
<dbReference type="InterPro" id="IPR058627">
    <property type="entry name" value="MdtA-like_C"/>
</dbReference>
<dbReference type="Proteomes" id="UP000342300">
    <property type="component" value="Unassembled WGS sequence"/>
</dbReference>
<accession>A0A6A7RRH8</accession>
<reference evidence="7 8" key="1">
    <citation type="submission" date="2017-09" db="EMBL/GenBank/DDBJ databases">
        <title>Metagenomic Analysis Reveals Denitrifying Candidatus Accumulibacter and Flanking Population as a Source of N2O.</title>
        <authorList>
            <person name="Gao H."/>
            <person name="Mao Y."/>
            <person name="Zhao X."/>
            <person name="Liu W.-T."/>
            <person name="Zhang T."/>
            <person name="Wells G."/>
        </authorList>
    </citation>
    <scope>NUCLEOTIDE SEQUENCE [LARGE SCALE GENOMIC DNA]</scope>
    <source>
        <strain evidence="7">CANDO_2_IC</strain>
    </source>
</reference>
<evidence type="ECO:0000313" key="8">
    <source>
        <dbReference type="Proteomes" id="UP000342300"/>
    </source>
</evidence>
<dbReference type="FunFam" id="2.40.30.170:FF:000010">
    <property type="entry name" value="Efflux RND transporter periplasmic adaptor subunit"/>
    <property type="match status" value="1"/>
</dbReference>
<keyword evidence="3" id="KW-0813">Transport</keyword>
<evidence type="ECO:0000256" key="2">
    <source>
        <dbReference type="ARBA" id="ARBA00009477"/>
    </source>
</evidence>
<dbReference type="Gene3D" id="2.40.420.20">
    <property type="match status" value="1"/>
</dbReference>
<dbReference type="Gene3D" id="1.10.287.470">
    <property type="entry name" value="Helix hairpin bin"/>
    <property type="match status" value="1"/>
</dbReference>
<dbReference type="InterPro" id="IPR006143">
    <property type="entry name" value="RND_pump_MFP"/>
</dbReference>
<evidence type="ECO:0000313" key="7">
    <source>
        <dbReference type="EMBL" id="MQM30171.1"/>
    </source>
</evidence>
<dbReference type="EMBL" id="PDHS01000135">
    <property type="protein sequence ID" value="MQM30171.1"/>
    <property type="molecule type" value="Genomic_DNA"/>
</dbReference>
<dbReference type="Gene3D" id="2.40.50.100">
    <property type="match status" value="1"/>
</dbReference>
<dbReference type="InterPro" id="IPR058625">
    <property type="entry name" value="MdtA-like_BSH"/>
</dbReference>
<evidence type="ECO:0000256" key="1">
    <source>
        <dbReference type="ARBA" id="ARBA00004196"/>
    </source>
</evidence>
<dbReference type="PANTHER" id="PTHR30469:SF11">
    <property type="entry name" value="BLL4320 PROTEIN"/>
    <property type="match status" value="1"/>
</dbReference>
<feature type="domain" description="Multidrug resistance protein MdtA-like barrel-sandwich hybrid" evidence="4">
    <location>
        <begin position="72"/>
        <end position="191"/>
    </location>
</feature>
<feature type="domain" description="Multidrug resistance protein MdtA-like C-terminal permuted SH3" evidence="6">
    <location>
        <begin position="284"/>
        <end position="342"/>
    </location>
</feature>
<sequence length="371" mass="39853">MASRTTKRMFIMLGFVVLLIAVLALFKFLQIRQIIASQPVPQPQVVSTIVASKLEWQPQINALGTLVAAHGVDLASEVEGLVRQVAFESGQDVKADALLVQLNADAEIAQQRSLQAAVDLAAKVLARDRERFAARAVTPAQIDADEADLHGKQASLAEQAALVAKKTIRAPFAGRLGISTVNPGQYLNPGDRIVTLQQLDPMRVVFNVPQGQFESIRIGQRVRLAGEGLAGRSFDGEVTAINPKVDPSTRNVQVEATVANPTRQLLPGMFARVDIDTGEKQQYLTLPQTAITFNPYGATVFVVEAGEKPTVKQVFVTTGRTRGDQVAVLDGVVEGQQVVSSGQLKLQNGAAITVDNQLQPANDANPTVQEK</sequence>
<comment type="subcellular location">
    <subcellularLocation>
        <location evidence="1">Cell envelope</location>
    </subcellularLocation>
</comment>
<dbReference type="GO" id="GO:0015562">
    <property type="term" value="F:efflux transmembrane transporter activity"/>
    <property type="evidence" value="ECO:0007669"/>
    <property type="project" value="TreeGrafter"/>
</dbReference>
<dbReference type="Pfam" id="PF25967">
    <property type="entry name" value="RND-MFP_C"/>
    <property type="match status" value="1"/>
</dbReference>
<evidence type="ECO:0000259" key="6">
    <source>
        <dbReference type="Pfam" id="PF25967"/>
    </source>
</evidence>
<organism evidence="7 8">
    <name type="scientific">Candidatus Accumulibacter phosphatis</name>
    <dbReference type="NCBI Taxonomy" id="327160"/>
    <lineage>
        <taxon>Bacteria</taxon>
        <taxon>Pseudomonadati</taxon>
        <taxon>Pseudomonadota</taxon>
        <taxon>Betaproteobacteria</taxon>
        <taxon>Candidatus Accumulibacter</taxon>
    </lineage>
</organism>
<dbReference type="SUPFAM" id="SSF111369">
    <property type="entry name" value="HlyD-like secretion proteins"/>
    <property type="match status" value="1"/>
</dbReference>
<dbReference type="InterPro" id="IPR058792">
    <property type="entry name" value="Beta-barrel_RND_2"/>
</dbReference>
<dbReference type="AlphaFoldDB" id="A0A6A7RRH8"/>
<name>A0A6A7RRH8_9PROT</name>
<gene>
    <name evidence="7" type="ORF">CRU78_06365</name>
</gene>